<evidence type="ECO:0000313" key="3">
    <source>
        <dbReference type="EMBL" id="CAI2374038.1"/>
    </source>
</evidence>
<feature type="transmembrane region" description="Helical" evidence="1">
    <location>
        <begin position="264"/>
        <end position="282"/>
    </location>
</feature>
<comment type="caution">
    <text evidence="3">The sequence shown here is derived from an EMBL/GenBank/DDBJ whole genome shotgun (WGS) entry which is preliminary data.</text>
</comment>
<feature type="transmembrane region" description="Helical" evidence="1">
    <location>
        <begin position="118"/>
        <end position="136"/>
    </location>
</feature>
<feature type="transmembrane region" description="Helical" evidence="1">
    <location>
        <begin position="148"/>
        <end position="167"/>
    </location>
</feature>
<dbReference type="AlphaFoldDB" id="A0AAD1XJY0"/>
<keyword evidence="4" id="KW-1185">Reference proteome</keyword>
<proteinExistence type="predicted"/>
<keyword evidence="1" id="KW-0812">Transmembrane</keyword>
<keyword evidence="1" id="KW-1133">Transmembrane helix</keyword>
<feature type="transmembrane region" description="Helical" evidence="1">
    <location>
        <begin position="172"/>
        <end position="190"/>
    </location>
</feature>
<gene>
    <name evidence="3" type="ORF">ECRASSUSDP1_LOCUS15388</name>
</gene>
<protein>
    <recommendedName>
        <fullName evidence="2">EamA domain-containing protein</fullName>
    </recommendedName>
</protein>
<reference evidence="3" key="1">
    <citation type="submission" date="2023-07" db="EMBL/GenBank/DDBJ databases">
        <authorList>
            <consortium name="AG Swart"/>
            <person name="Singh M."/>
            <person name="Singh A."/>
            <person name="Seah K."/>
            <person name="Emmerich C."/>
        </authorList>
    </citation>
    <scope>NUCLEOTIDE SEQUENCE</scope>
    <source>
        <strain evidence="3">DP1</strain>
    </source>
</reference>
<dbReference type="PANTHER" id="PTHR22911:SF137">
    <property type="entry name" value="SOLUTE CARRIER FAMILY 35 MEMBER G2-RELATED"/>
    <property type="match status" value="1"/>
</dbReference>
<accession>A0AAD1XJY0</accession>
<evidence type="ECO:0000259" key="2">
    <source>
        <dbReference type="Pfam" id="PF00892"/>
    </source>
</evidence>
<dbReference type="InterPro" id="IPR000620">
    <property type="entry name" value="EamA_dom"/>
</dbReference>
<feature type="transmembrane region" description="Helical" evidence="1">
    <location>
        <begin position="64"/>
        <end position="87"/>
    </location>
</feature>
<dbReference type="SUPFAM" id="SSF103481">
    <property type="entry name" value="Multidrug resistance efflux transporter EmrE"/>
    <property type="match status" value="1"/>
</dbReference>
<evidence type="ECO:0000313" key="4">
    <source>
        <dbReference type="Proteomes" id="UP001295684"/>
    </source>
</evidence>
<dbReference type="Pfam" id="PF00892">
    <property type="entry name" value="EamA"/>
    <property type="match status" value="1"/>
</dbReference>
<name>A0AAD1XJY0_EUPCR</name>
<dbReference type="PANTHER" id="PTHR22911">
    <property type="entry name" value="ACYL-MALONYL CONDENSING ENZYME-RELATED"/>
    <property type="match status" value="1"/>
</dbReference>
<feature type="transmembrane region" description="Helical" evidence="1">
    <location>
        <begin position="238"/>
        <end position="258"/>
    </location>
</feature>
<feature type="transmembrane region" description="Helical" evidence="1">
    <location>
        <begin position="202"/>
        <end position="226"/>
    </location>
</feature>
<keyword evidence="1" id="KW-0472">Membrane</keyword>
<organism evidence="3 4">
    <name type="scientific">Euplotes crassus</name>
    <dbReference type="NCBI Taxonomy" id="5936"/>
    <lineage>
        <taxon>Eukaryota</taxon>
        <taxon>Sar</taxon>
        <taxon>Alveolata</taxon>
        <taxon>Ciliophora</taxon>
        <taxon>Intramacronucleata</taxon>
        <taxon>Spirotrichea</taxon>
        <taxon>Hypotrichia</taxon>
        <taxon>Euplotida</taxon>
        <taxon>Euplotidae</taxon>
        <taxon>Moneuplotes</taxon>
    </lineage>
</organism>
<feature type="transmembrane region" description="Helical" evidence="1">
    <location>
        <begin position="25"/>
        <end position="43"/>
    </location>
</feature>
<dbReference type="GO" id="GO:0016020">
    <property type="term" value="C:membrane"/>
    <property type="evidence" value="ECO:0007669"/>
    <property type="project" value="InterPro"/>
</dbReference>
<dbReference type="EMBL" id="CAMPGE010015414">
    <property type="protein sequence ID" value="CAI2374038.1"/>
    <property type="molecule type" value="Genomic_DNA"/>
</dbReference>
<dbReference type="Proteomes" id="UP001295684">
    <property type="component" value="Unassembled WGS sequence"/>
</dbReference>
<feature type="transmembrane region" description="Helical" evidence="1">
    <location>
        <begin position="93"/>
        <end position="111"/>
    </location>
</feature>
<evidence type="ECO:0000256" key="1">
    <source>
        <dbReference type="SAM" id="Phobius"/>
    </source>
</evidence>
<feature type="domain" description="EamA" evidence="2">
    <location>
        <begin position="15"/>
        <end position="134"/>
    </location>
</feature>
<dbReference type="InterPro" id="IPR037185">
    <property type="entry name" value="EmrE-like"/>
</dbReference>
<sequence length="285" mass="31659">MMLSVLGITTMHVCEKMAFYYNPELTSLDGVLILGLTMLPITFMTNKSKGVTINIFKYERRVQIAMAFATLSSCSVNFFTMWGLSLIPVGKGTLIFSLHPLFCILIAFIFLRERAEVVSIISSLLAFIGIYFLTINQTDSDGEENPNAFLGIILVFIAAWNESCIIIGQRALALYSSFGLTTLSTLVLIISPSSMIFPNYGFLDLLFCMMVGIGCIACQGFIGWALEYQDSSRLAPMNYFENVFTLLSDVFIFGYVFVMTDYTGIAIITVCLCTPAFLKLCFTSK</sequence>